<dbReference type="Proteomes" id="UP001549119">
    <property type="component" value="Unassembled WGS sequence"/>
</dbReference>
<sequence>MSRIGQLPISHFSHTAVRTEATADAVRRKGPHGRVYAVMKLSGRDTVQQGDREAVSRTGAFMVLDARPSVIQTETGGALVLDLPRERFEAVLGPSRLFSVLTVGAVLASTILANTHLRDLIRVSDRLSPDAATRTASIGIDGIAA</sequence>
<keyword evidence="2" id="KW-1185">Reference proteome</keyword>
<evidence type="ECO:0000313" key="2">
    <source>
        <dbReference type="Proteomes" id="UP001549119"/>
    </source>
</evidence>
<dbReference type="EMBL" id="JBEPNW010000003">
    <property type="protein sequence ID" value="MET3869667.1"/>
    <property type="molecule type" value="Genomic_DNA"/>
</dbReference>
<protein>
    <recommendedName>
        <fullName evidence="3">Cyclic nucleotide-binding domain-containing protein</fullName>
    </recommendedName>
</protein>
<comment type="caution">
    <text evidence="1">The sequence shown here is derived from an EMBL/GenBank/DDBJ whole genome shotgun (WGS) entry which is preliminary data.</text>
</comment>
<evidence type="ECO:0000313" key="1">
    <source>
        <dbReference type="EMBL" id="MET3869667.1"/>
    </source>
</evidence>
<reference evidence="1 2" key="1">
    <citation type="submission" date="2024-06" db="EMBL/GenBank/DDBJ databases">
        <title>Genomics of switchgrass bacterial isolates.</title>
        <authorList>
            <person name="Shade A."/>
        </authorList>
    </citation>
    <scope>NUCLEOTIDE SEQUENCE [LARGE SCALE GENOMIC DNA]</scope>
    <source>
        <strain evidence="1 2">PvP084</strain>
    </source>
</reference>
<organism evidence="1 2">
    <name type="scientific">Methylobacterium radiotolerans</name>
    <dbReference type="NCBI Taxonomy" id="31998"/>
    <lineage>
        <taxon>Bacteria</taxon>
        <taxon>Pseudomonadati</taxon>
        <taxon>Pseudomonadota</taxon>
        <taxon>Alphaproteobacteria</taxon>
        <taxon>Hyphomicrobiales</taxon>
        <taxon>Methylobacteriaceae</taxon>
        <taxon>Methylobacterium</taxon>
    </lineage>
</organism>
<gene>
    <name evidence="1" type="ORF">ABIC20_007045</name>
</gene>
<proteinExistence type="predicted"/>
<name>A0ABV2NT02_9HYPH</name>
<accession>A0ABV2NT02</accession>
<evidence type="ECO:0008006" key="3">
    <source>
        <dbReference type="Google" id="ProtNLM"/>
    </source>
</evidence>
<dbReference type="RefSeq" id="WP_052516883.1">
    <property type="nucleotide sequence ID" value="NZ_JAPTHG010000014.1"/>
</dbReference>